<proteinExistence type="predicted"/>
<keyword evidence="1" id="KW-1133">Transmembrane helix</keyword>
<reference evidence="2 3" key="1">
    <citation type="journal article" date="2016" name="Nat. Commun.">
        <title>Thousands of microbial genomes shed light on interconnected biogeochemical processes in an aquifer system.</title>
        <authorList>
            <person name="Anantharaman K."/>
            <person name="Brown C.T."/>
            <person name="Hug L.A."/>
            <person name="Sharon I."/>
            <person name="Castelle C.J."/>
            <person name="Probst A.J."/>
            <person name="Thomas B.C."/>
            <person name="Singh A."/>
            <person name="Wilkins M.J."/>
            <person name="Karaoz U."/>
            <person name="Brodie E.L."/>
            <person name="Williams K.H."/>
            <person name="Hubbard S.S."/>
            <person name="Banfield J.F."/>
        </authorList>
    </citation>
    <scope>NUCLEOTIDE SEQUENCE [LARGE SCALE GENOMIC DNA]</scope>
</reference>
<dbReference type="AlphaFoldDB" id="A0A1G2M3L1"/>
<evidence type="ECO:0000313" key="3">
    <source>
        <dbReference type="Proteomes" id="UP000178873"/>
    </source>
</evidence>
<name>A0A1G2M3L1_9BACT</name>
<dbReference type="Proteomes" id="UP000178873">
    <property type="component" value="Unassembled WGS sequence"/>
</dbReference>
<keyword evidence="1" id="KW-0812">Transmembrane</keyword>
<evidence type="ECO:0000256" key="1">
    <source>
        <dbReference type="SAM" id="Phobius"/>
    </source>
</evidence>
<dbReference type="EMBL" id="MHRF01000005">
    <property type="protein sequence ID" value="OHA18500.1"/>
    <property type="molecule type" value="Genomic_DNA"/>
</dbReference>
<protein>
    <submittedName>
        <fullName evidence="2">Uncharacterized protein</fullName>
    </submittedName>
</protein>
<feature type="transmembrane region" description="Helical" evidence="1">
    <location>
        <begin position="21"/>
        <end position="39"/>
    </location>
</feature>
<sequence>MRHLNSNRRLNNRRNSTLKTVVTRFLLVIALVAVGALFYDGWHMPVVEQSWGTRDVVRVYDRNGKEVLDSGIKQQILAGRYEHVWVK</sequence>
<comment type="caution">
    <text evidence="2">The sequence shown here is derived from an EMBL/GenBank/DDBJ whole genome shotgun (WGS) entry which is preliminary data.</text>
</comment>
<keyword evidence="1" id="KW-0472">Membrane</keyword>
<evidence type="ECO:0000313" key="2">
    <source>
        <dbReference type="EMBL" id="OHA18500.1"/>
    </source>
</evidence>
<accession>A0A1G2M3L1</accession>
<gene>
    <name evidence="2" type="ORF">A2664_00975</name>
</gene>
<organism evidence="2 3">
    <name type="scientific">Candidatus Taylorbacteria bacterium RIFCSPHIGHO2_01_FULL_46_22b</name>
    <dbReference type="NCBI Taxonomy" id="1802301"/>
    <lineage>
        <taxon>Bacteria</taxon>
        <taxon>Candidatus Tayloriibacteriota</taxon>
    </lineage>
</organism>